<proteinExistence type="predicted"/>
<gene>
    <name evidence="3" type="ORF">EUA98_08750</name>
</gene>
<dbReference type="EMBL" id="SDWW01000017">
    <property type="protein sequence ID" value="RYV51365.1"/>
    <property type="molecule type" value="Genomic_DNA"/>
</dbReference>
<dbReference type="Pfam" id="PF05050">
    <property type="entry name" value="Methyltransf_21"/>
    <property type="match status" value="1"/>
</dbReference>
<protein>
    <submittedName>
        <fullName evidence="3">FkbM family methyltransferase</fullName>
    </submittedName>
</protein>
<accession>A0A4Q5N037</accession>
<dbReference type="Gene3D" id="3.40.50.150">
    <property type="entry name" value="Vaccinia Virus protein VP39"/>
    <property type="match status" value="1"/>
</dbReference>
<evidence type="ECO:0000313" key="4">
    <source>
        <dbReference type="Proteomes" id="UP000293764"/>
    </source>
</evidence>
<name>A0A4Q5N037_9MICO</name>
<evidence type="ECO:0000313" key="3">
    <source>
        <dbReference type="EMBL" id="RYV51365.1"/>
    </source>
</evidence>
<sequence length="365" mass="40170">MPDLAPAPRLDHLEPAAAERVLLTISCHDADDLPKVDGAGEVFELDGTTVQRMHNGVLIREGCYFGPWMTEIIRSLRGHHEPQEEVVFHELLERLVATEPDAAMVELGSFWAYYSMWFHQRTHGNRVVDLEPDPTYLEIGRRNLALNAMTATFVHGAVGDSPGQPTTFVAESTGEPIEVVQYDLGSLMLETGLARVGLLMVDIQGFETVLIERAAELFTAGAVRFMIVSTHHHQISGSALTHQHVLERLLALGAHVIAEHTVGESYSGDGLIAVSFDDRDRDMSVSVSHARAKESLFGELEVDLQSALDEVARLRAQTAELTARAARAEQDAQASSAELGAVFRSRSWRVTRALRGISRRLPRIG</sequence>
<dbReference type="OrthoDB" id="9778870at2"/>
<dbReference type="AlphaFoldDB" id="A0A4Q5N037"/>
<evidence type="ECO:0000256" key="1">
    <source>
        <dbReference type="SAM" id="Coils"/>
    </source>
</evidence>
<dbReference type="InterPro" id="IPR006342">
    <property type="entry name" value="FkbM_mtfrase"/>
</dbReference>
<keyword evidence="3" id="KW-0489">Methyltransferase</keyword>
<keyword evidence="1" id="KW-0175">Coiled coil</keyword>
<organism evidence="3 4">
    <name type="scientific">Pengzhenrongella frigida</name>
    <dbReference type="NCBI Taxonomy" id="1259133"/>
    <lineage>
        <taxon>Bacteria</taxon>
        <taxon>Bacillati</taxon>
        <taxon>Actinomycetota</taxon>
        <taxon>Actinomycetes</taxon>
        <taxon>Micrococcales</taxon>
        <taxon>Pengzhenrongella</taxon>
    </lineage>
</organism>
<keyword evidence="4" id="KW-1185">Reference proteome</keyword>
<dbReference type="GO" id="GO:0008168">
    <property type="term" value="F:methyltransferase activity"/>
    <property type="evidence" value="ECO:0007669"/>
    <property type="project" value="UniProtKB-KW"/>
</dbReference>
<evidence type="ECO:0000259" key="2">
    <source>
        <dbReference type="Pfam" id="PF05050"/>
    </source>
</evidence>
<dbReference type="GO" id="GO:0032259">
    <property type="term" value="P:methylation"/>
    <property type="evidence" value="ECO:0007669"/>
    <property type="project" value="UniProtKB-KW"/>
</dbReference>
<feature type="coiled-coil region" evidence="1">
    <location>
        <begin position="297"/>
        <end position="338"/>
    </location>
</feature>
<dbReference type="SUPFAM" id="SSF53335">
    <property type="entry name" value="S-adenosyl-L-methionine-dependent methyltransferases"/>
    <property type="match status" value="1"/>
</dbReference>
<dbReference type="NCBIfam" id="TIGR01444">
    <property type="entry name" value="fkbM_fam"/>
    <property type="match status" value="1"/>
</dbReference>
<reference evidence="3 4" key="1">
    <citation type="submission" date="2019-01" db="EMBL/GenBank/DDBJ databases">
        <title>Novel species of Cellulomonas.</title>
        <authorList>
            <person name="Liu Q."/>
            <person name="Xin Y.-H."/>
        </authorList>
    </citation>
    <scope>NUCLEOTIDE SEQUENCE [LARGE SCALE GENOMIC DNA]</scope>
    <source>
        <strain evidence="3 4">HLT2-17</strain>
    </source>
</reference>
<keyword evidence="3" id="KW-0808">Transferase</keyword>
<feature type="domain" description="Methyltransferase FkbM" evidence="2">
    <location>
        <begin position="111"/>
        <end position="253"/>
    </location>
</feature>
<comment type="caution">
    <text evidence="3">The sequence shown here is derived from an EMBL/GenBank/DDBJ whole genome shotgun (WGS) entry which is preliminary data.</text>
</comment>
<dbReference type="InterPro" id="IPR029063">
    <property type="entry name" value="SAM-dependent_MTases_sf"/>
</dbReference>
<dbReference type="RefSeq" id="WP_130102297.1">
    <property type="nucleotide sequence ID" value="NZ_SDWW01000017.1"/>
</dbReference>
<dbReference type="Proteomes" id="UP000293764">
    <property type="component" value="Unassembled WGS sequence"/>
</dbReference>